<organism evidence="1 2">
    <name type="scientific">Azotobacter bryophylli</name>
    <dbReference type="NCBI Taxonomy" id="1986537"/>
    <lineage>
        <taxon>Bacteria</taxon>
        <taxon>Pseudomonadati</taxon>
        <taxon>Pseudomonadota</taxon>
        <taxon>Gammaproteobacteria</taxon>
        <taxon>Pseudomonadales</taxon>
        <taxon>Pseudomonadaceae</taxon>
        <taxon>Azotobacter</taxon>
    </lineage>
</organism>
<protein>
    <submittedName>
        <fullName evidence="1">Uncharacterized protein</fullName>
    </submittedName>
</protein>
<name>A0ABV7ATV9_9GAMM</name>
<keyword evidence="2" id="KW-1185">Reference proteome</keyword>
<dbReference type="EMBL" id="JBHRSJ010000021">
    <property type="protein sequence ID" value="MFC2972797.1"/>
    <property type="molecule type" value="Genomic_DNA"/>
</dbReference>
<evidence type="ECO:0000313" key="2">
    <source>
        <dbReference type="Proteomes" id="UP001595457"/>
    </source>
</evidence>
<gene>
    <name evidence="1" type="ORF">ACFOJE_11300</name>
</gene>
<proteinExistence type="predicted"/>
<accession>A0ABV7ATV9</accession>
<evidence type="ECO:0000313" key="1">
    <source>
        <dbReference type="EMBL" id="MFC2972797.1"/>
    </source>
</evidence>
<sequence>MSTADPSAVPVKEYTDTTTWLEPHITEEMSQLGRLMTGNGRNANLVLQIWRR</sequence>
<reference evidence="2" key="1">
    <citation type="journal article" date="2019" name="Int. J. Syst. Evol. Microbiol.">
        <title>The Global Catalogue of Microorganisms (GCM) 10K type strain sequencing project: providing services to taxonomists for standard genome sequencing and annotation.</title>
        <authorList>
            <consortium name="The Broad Institute Genomics Platform"/>
            <consortium name="The Broad Institute Genome Sequencing Center for Infectious Disease"/>
            <person name="Wu L."/>
            <person name="Ma J."/>
        </authorList>
    </citation>
    <scope>NUCLEOTIDE SEQUENCE [LARGE SCALE GENOMIC DNA]</scope>
    <source>
        <strain evidence="2">KCTC 62195</strain>
    </source>
</reference>
<dbReference type="Proteomes" id="UP001595457">
    <property type="component" value="Unassembled WGS sequence"/>
</dbReference>
<dbReference type="RefSeq" id="WP_377814447.1">
    <property type="nucleotide sequence ID" value="NZ_JBHRSJ010000021.1"/>
</dbReference>
<comment type="caution">
    <text evidence="1">The sequence shown here is derived from an EMBL/GenBank/DDBJ whole genome shotgun (WGS) entry which is preliminary data.</text>
</comment>